<evidence type="ECO:0000256" key="1">
    <source>
        <dbReference type="SAM" id="Phobius"/>
    </source>
</evidence>
<name>A0A392MG17_9FABA</name>
<dbReference type="AlphaFoldDB" id="A0A392MG17"/>
<organism evidence="2 3">
    <name type="scientific">Trifolium medium</name>
    <dbReference type="NCBI Taxonomy" id="97028"/>
    <lineage>
        <taxon>Eukaryota</taxon>
        <taxon>Viridiplantae</taxon>
        <taxon>Streptophyta</taxon>
        <taxon>Embryophyta</taxon>
        <taxon>Tracheophyta</taxon>
        <taxon>Spermatophyta</taxon>
        <taxon>Magnoliopsida</taxon>
        <taxon>eudicotyledons</taxon>
        <taxon>Gunneridae</taxon>
        <taxon>Pentapetalae</taxon>
        <taxon>rosids</taxon>
        <taxon>fabids</taxon>
        <taxon>Fabales</taxon>
        <taxon>Fabaceae</taxon>
        <taxon>Papilionoideae</taxon>
        <taxon>50 kb inversion clade</taxon>
        <taxon>NPAAA clade</taxon>
        <taxon>Hologalegina</taxon>
        <taxon>IRL clade</taxon>
        <taxon>Trifolieae</taxon>
        <taxon>Trifolium</taxon>
    </lineage>
</organism>
<protein>
    <submittedName>
        <fullName evidence="2">Ribonuclease H protein</fullName>
    </submittedName>
</protein>
<comment type="caution">
    <text evidence="2">The sequence shown here is derived from an EMBL/GenBank/DDBJ whole genome shotgun (WGS) entry which is preliminary data.</text>
</comment>
<dbReference type="PANTHER" id="PTHR33116">
    <property type="entry name" value="REVERSE TRANSCRIPTASE ZINC-BINDING DOMAIN-CONTAINING PROTEIN-RELATED-RELATED"/>
    <property type="match status" value="1"/>
</dbReference>
<proteinExistence type="predicted"/>
<evidence type="ECO:0000313" key="2">
    <source>
        <dbReference type="EMBL" id="MCH86251.1"/>
    </source>
</evidence>
<reference evidence="2 3" key="1">
    <citation type="journal article" date="2018" name="Front. Plant Sci.">
        <title>Red Clover (Trifolium pratense) and Zigzag Clover (T. medium) - A Picture of Genomic Similarities and Differences.</title>
        <authorList>
            <person name="Dluhosova J."/>
            <person name="Istvanek J."/>
            <person name="Nedelnik J."/>
            <person name="Repkova J."/>
        </authorList>
    </citation>
    <scope>NUCLEOTIDE SEQUENCE [LARGE SCALE GENOMIC DNA]</scope>
    <source>
        <strain evidence="3">cv. 10/8</strain>
        <tissue evidence="2">Leaf</tissue>
    </source>
</reference>
<evidence type="ECO:0000313" key="3">
    <source>
        <dbReference type="Proteomes" id="UP000265520"/>
    </source>
</evidence>
<dbReference type="Proteomes" id="UP000265520">
    <property type="component" value="Unassembled WGS sequence"/>
</dbReference>
<keyword evidence="1" id="KW-0812">Transmembrane</keyword>
<keyword evidence="3" id="KW-1185">Reference proteome</keyword>
<sequence length="229" mass="25997">MRKAVELNAFKGFAIGSDSLVISHLQYADDTLCIGEASIENLWTLKAMLRGFEMASGLKVNFWKSGLSGVNVNSTFLEMACNFLNCRRGTIPFKYLGLPIGENPKSVTTWEPLVQHLRKRLFSWRNKHISLGGRIVLINAVLNAIPIFYLSFMKMPVKVWKKVVRIQREFLWGGVQGGNKVSWVKWAVVCKPKNKGGLGVRDARIVNLSLLTKWRWRLLLPGGRFGRMF</sequence>
<accession>A0A392MG17</accession>
<dbReference type="EMBL" id="LXQA010010002">
    <property type="protein sequence ID" value="MCH86251.1"/>
    <property type="molecule type" value="Genomic_DNA"/>
</dbReference>
<keyword evidence="1" id="KW-0472">Membrane</keyword>
<feature type="transmembrane region" description="Helical" evidence="1">
    <location>
        <begin position="131"/>
        <end position="152"/>
    </location>
</feature>
<keyword evidence="1" id="KW-1133">Transmembrane helix</keyword>
<dbReference type="PANTHER" id="PTHR33116:SF78">
    <property type="entry name" value="OS12G0587133 PROTEIN"/>
    <property type="match status" value="1"/>
</dbReference>
<gene>
    <name evidence="2" type="ORF">A2U01_0007105</name>
</gene>